<reference evidence="7 8" key="2">
    <citation type="submission" date="2018-11" db="EMBL/GenBank/DDBJ databases">
        <authorList>
            <consortium name="Pathogen Informatics"/>
        </authorList>
    </citation>
    <scope>NUCLEOTIDE SEQUENCE [LARGE SCALE GENOMIC DNA]</scope>
    <source>
        <strain evidence="7">Dakar</strain>
        <strain evidence="8">Dakar, Senegal</strain>
    </source>
</reference>
<dbReference type="Gene3D" id="3.40.50.300">
    <property type="entry name" value="P-loop containing nucleotide triphosphate hydrolases"/>
    <property type="match status" value="1"/>
</dbReference>
<evidence type="ECO:0000256" key="3">
    <source>
        <dbReference type="ARBA" id="ARBA00022806"/>
    </source>
</evidence>
<keyword evidence="4" id="KW-0067">ATP-binding</keyword>
<dbReference type="PANTHER" id="PTHR47961:SF13">
    <property type="entry name" value="ACTIVATING SIGNAL COINTEGRATOR 1 COMPLEX SUBUNIT 3"/>
    <property type="match status" value="1"/>
</dbReference>
<evidence type="ECO:0000256" key="4">
    <source>
        <dbReference type="ARBA" id="ARBA00022840"/>
    </source>
</evidence>
<accession>A0A183KC74</accession>
<evidence type="ECO:0000313" key="8">
    <source>
        <dbReference type="Proteomes" id="UP000279833"/>
    </source>
</evidence>
<feature type="compositionally biased region" description="Low complexity" evidence="5">
    <location>
        <begin position="312"/>
        <end position="327"/>
    </location>
</feature>
<keyword evidence="2" id="KW-0378">Hydrolase</keyword>
<evidence type="ECO:0000313" key="7">
    <source>
        <dbReference type="EMBL" id="VDP49498.1"/>
    </source>
</evidence>
<dbReference type="Proteomes" id="UP000279833">
    <property type="component" value="Unassembled WGS sequence"/>
</dbReference>
<evidence type="ECO:0000256" key="1">
    <source>
        <dbReference type="ARBA" id="ARBA00022741"/>
    </source>
</evidence>
<keyword evidence="3" id="KW-0347">Helicase</keyword>
<keyword evidence="8" id="KW-1185">Reference proteome</keyword>
<protein>
    <submittedName>
        <fullName evidence="9">Helicase C-terminal domain-containing protein</fullName>
    </submittedName>
</protein>
<proteinExistence type="predicted"/>
<dbReference type="GO" id="GO:0005524">
    <property type="term" value="F:ATP binding"/>
    <property type="evidence" value="ECO:0007669"/>
    <property type="project" value="UniProtKB-KW"/>
</dbReference>
<dbReference type="GO" id="GO:0016787">
    <property type="term" value="F:hydrolase activity"/>
    <property type="evidence" value="ECO:0007669"/>
    <property type="project" value="UniProtKB-KW"/>
</dbReference>
<evidence type="ECO:0000256" key="5">
    <source>
        <dbReference type="SAM" id="MobiDB-lite"/>
    </source>
</evidence>
<gene>
    <name evidence="7" type="ORF">SCUD_LOCUS12614</name>
</gene>
<keyword evidence="1" id="KW-0547">Nucleotide-binding</keyword>
<dbReference type="Pfam" id="PF00271">
    <property type="entry name" value="Helicase_C"/>
    <property type="match status" value="1"/>
</dbReference>
<dbReference type="GO" id="GO:0004386">
    <property type="term" value="F:helicase activity"/>
    <property type="evidence" value="ECO:0007669"/>
    <property type="project" value="UniProtKB-KW"/>
</dbReference>
<feature type="domain" description="Helicase C-terminal" evidence="6">
    <location>
        <begin position="351"/>
        <end position="541"/>
    </location>
</feature>
<dbReference type="PROSITE" id="PS51194">
    <property type="entry name" value="HELICASE_CTER"/>
    <property type="match status" value="1"/>
</dbReference>
<reference evidence="9" key="1">
    <citation type="submission" date="2016-06" db="UniProtKB">
        <authorList>
            <consortium name="WormBaseParasite"/>
        </authorList>
    </citation>
    <scope>IDENTIFICATION</scope>
</reference>
<dbReference type="PANTHER" id="PTHR47961">
    <property type="entry name" value="DNA POLYMERASE THETA, PUTATIVE (AFU_ORTHOLOGUE AFUA_1G05260)-RELATED"/>
    <property type="match status" value="1"/>
</dbReference>
<feature type="region of interest" description="Disordered" evidence="5">
    <location>
        <begin position="63"/>
        <end position="106"/>
    </location>
</feature>
<dbReference type="CDD" id="cd18795">
    <property type="entry name" value="SF2_C_Ski2"/>
    <property type="match status" value="1"/>
</dbReference>
<dbReference type="Pfam" id="PF02190">
    <property type="entry name" value="LON_substr_bdg"/>
    <property type="match status" value="1"/>
</dbReference>
<organism evidence="9">
    <name type="scientific">Schistosoma curassoni</name>
    <dbReference type="NCBI Taxonomy" id="6186"/>
    <lineage>
        <taxon>Eukaryota</taxon>
        <taxon>Metazoa</taxon>
        <taxon>Spiralia</taxon>
        <taxon>Lophotrochozoa</taxon>
        <taxon>Platyhelminthes</taxon>
        <taxon>Trematoda</taxon>
        <taxon>Digenea</taxon>
        <taxon>Strigeidida</taxon>
        <taxon>Schistosomatoidea</taxon>
        <taxon>Schistosomatidae</taxon>
        <taxon>Schistosoma</taxon>
    </lineage>
</organism>
<dbReference type="STRING" id="6186.A0A183KC74"/>
<dbReference type="AlphaFoldDB" id="A0A183KC74"/>
<feature type="region of interest" description="Disordered" evidence="5">
    <location>
        <begin position="283"/>
        <end position="327"/>
    </location>
</feature>
<dbReference type="SMART" id="SM00490">
    <property type="entry name" value="HELICc"/>
    <property type="match status" value="1"/>
</dbReference>
<dbReference type="InterPro" id="IPR003111">
    <property type="entry name" value="Lon_prtase_N"/>
</dbReference>
<evidence type="ECO:0000259" key="6">
    <source>
        <dbReference type="PROSITE" id="PS51194"/>
    </source>
</evidence>
<dbReference type="WBParaSite" id="SCUD_0001261701-mRNA-1">
    <property type="protein sequence ID" value="SCUD_0001261701-mRNA-1"/>
    <property type="gene ID" value="SCUD_0001261701"/>
</dbReference>
<name>A0A183KC74_9TREM</name>
<evidence type="ECO:0000256" key="2">
    <source>
        <dbReference type="ARBA" id="ARBA00022801"/>
    </source>
</evidence>
<dbReference type="EMBL" id="UZAK01035250">
    <property type="protein sequence ID" value="VDP49498.1"/>
    <property type="molecule type" value="Genomic_DNA"/>
</dbReference>
<feature type="compositionally biased region" description="Polar residues" evidence="5">
    <location>
        <begin position="284"/>
        <end position="311"/>
    </location>
</feature>
<dbReference type="InterPro" id="IPR050474">
    <property type="entry name" value="Hel308_SKI2-like"/>
</dbReference>
<dbReference type="SUPFAM" id="SSF52540">
    <property type="entry name" value="P-loop containing nucleoside triphosphate hydrolases"/>
    <property type="match status" value="1"/>
</dbReference>
<evidence type="ECO:0000313" key="9">
    <source>
        <dbReference type="WBParaSite" id="SCUD_0001261701-mRNA-1"/>
    </source>
</evidence>
<dbReference type="InterPro" id="IPR027417">
    <property type="entry name" value="P-loop_NTPase"/>
</dbReference>
<sequence>MLRKGCTNGLRALKFGKVCYIHHSKFTCAPCIAYFGGQRSQFLDASMLKLPSSQIQFIPKNAFSTSSGKGSSDDDSGIDPDGLPTSNAHESDPSSTPLPPAVPPLALSPQNIPENFPIVPVIAISGSPLFPKFVKMIEVTVTATSTFNASAGMLSGPAALPLLICLMAMLISSTVDGPTLIRRQSDVANSMDELHRVGTFVHIPEWDDLGSKIRLLVIGHRRINIKRNDYVNSRSVVKSIWIFKLNDGVTHKISNKTNVFVYIAVGKRNSLVRRAKRAAVKITESLSSKPSNNQTSSPSSEDTTSIKGENQSDSNTSDGSSSSGSSSASTILDNLELGASSPVLIGETINLYHDLYENTQEIKALSAEIVKTIRDIISLNPVYRENVLAMLQAGQRVADNPIQKSSDSTIKDLVPDGFACHHAGMLRVDRTLVEKLFADGHIRVLVCTATLAWGVNLPAHAVIIKGTRVYKAEKSDFVNLDILDVLQIFGRAGRPQFDTHGQATLITNQESLAHYLRFITNQGPIESNLLTNLHDHLNAEVS</sequence>
<dbReference type="InterPro" id="IPR001650">
    <property type="entry name" value="Helicase_C-like"/>
</dbReference>